<keyword evidence="1" id="KW-0812">Transmembrane</keyword>
<dbReference type="RefSeq" id="WP_084331679.1">
    <property type="nucleotide sequence ID" value="NZ_CBCSET010000002.1"/>
</dbReference>
<dbReference type="EMBL" id="JAWXXP010000001">
    <property type="protein sequence ID" value="MDX5994391.1"/>
    <property type="molecule type" value="Genomic_DNA"/>
</dbReference>
<dbReference type="Proteomes" id="UP001278050">
    <property type="component" value="Unassembled WGS sequence"/>
</dbReference>
<proteinExistence type="predicted"/>
<comment type="caution">
    <text evidence="2">The sequence shown here is derived from an EMBL/GenBank/DDBJ whole genome shotgun (WGS) entry which is preliminary data.</text>
</comment>
<reference evidence="2 3" key="1">
    <citation type="submission" date="2023-11" db="EMBL/GenBank/DDBJ databases">
        <title>MicrobeMod: A computational toolkit for identifying prokaryotic methylation and restriction-modification with nanopore sequencing.</title>
        <authorList>
            <person name="Crits-Christoph A."/>
            <person name="Kang S.C."/>
            <person name="Lee H."/>
            <person name="Ostrov N."/>
        </authorList>
    </citation>
    <scope>NUCLEOTIDE SEQUENCE [LARGE SCALE GENOMIC DNA]</scope>
    <source>
        <strain evidence="2 3">ATCC BAA-571</strain>
    </source>
</reference>
<sequence>MELTTFTTAQIYSIFAALSCAAVAGFIFYCIGLRTGKAAGYEQGRETSANHWRKLLDSKRIKLEEATTNAGNRLRELLTLRENIKAEAEDHAKVERDLLNRLAAAAPLSDEDHAVMLAVGAKLELAADTFAGIGAPDHARFSRHLQAQVLDMAERIKKAQANTQPHPDSELIDWLDENATVHFDLETAELRFQAFPTNWLPFVDDLRTLLRQAKADSDGIDQHGAEALRRAVQEDAA</sequence>
<accession>A0ABU4Q469</accession>
<name>A0ABU4Q469_9GAMM</name>
<keyword evidence="1" id="KW-1133">Transmembrane helix</keyword>
<keyword evidence="1" id="KW-0472">Membrane</keyword>
<evidence type="ECO:0000256" key="1">
    <source>
        <dbReference type="SAM" id="Phobius"/>
    </source>
</evidence>
<gene>
    <name evidence="2" type="ORF">SIM71_20215</name>
</gene>
<organism evidence="2 3">
    <name type="scientific">Ectopseudomonas alcaliphila</name>
    <dbReference type="NCBI Taxonomy" id="101564"/>
    <lineage>
        <taxon>Bacteria</taxon>
        <taxon>Pseudomonadati</taxon>
        <taxon>Pseudomonadota</taxon>
        <taxon>Gammaproteobacteria</taxon>
        <taxon>Pseudomonadales</taxon>
        <taxon>Pseudomonadaceae</taxon>
        <taxon>Ectopseudomonas</taxon>
    </lineage>
</organism>
<evidence type="ECO:0000313" key="3">
    <source>
        <dbReference type="Proteomes" id="UP001278050"/>
    </source>
</evidence>
<keyword evidence="3" id="KW-1185">Reference proteome</keyword>
<evidence type="ECO:0000313" key="2">
    <source>
        <dbReference type="EMBL" id="MDX5994391.1"/>
    </source>
</evidence>
<protein>
    <submittedName>
        <fullName evidence="2">Uncharacterized protein</fullName>
    </submittedName>
</protein>
<feature type="transmembrane region" description="Helical" evidence="1">
    <location>
        <begin position="12"/>
        <end position="31"/>
    </location>
</feature>